<dbReference type="InterPro" id="IPR008462">
    <property type="entry name" value="CsbD"/>
</dbReference>
<feature type="domain" description="CsbD-like" evidence="2">
    <location>
        <begin position="4"/>
        <end position="54"/>
    </location>
</feature>
<keyword evidence="5" id="KW-1185">Reference proteome</keyword>
<dbReference type="Proteomes" id="UP000037269">
    <property type="component" value="Unassembled WGS sequence"/>
</dbReference>
<dbReference type="GeneID" id="42304272"/>
<dbReference type="PANTHER" id="PTHR34977">
    <property type="entry name" value="UPF0337 PROTEIN YJBJ"/>
    <property type="match status" value="1"/>
</dbReference>
<dbReference type="InterPro" id="IPR050423">
    <property type="entry name" value="UPF0337_stress_rsp"/>
</dbReference>
<evidence type="ECO:0000313" key="5">
    <source>
        <dbReference type="Proteomes" id="UP000037269"/>
    </source>
</evidence>
<evidence type="ECO:0000313" key="3">
    <source>
        <dbReference type="EMBL" id="KON94681.1"/>
    </source>
</evidence>
<protein>
    <submittedName>
        <fullName evidence="4">Uncharacterized conserved protein YjbJ, UPF0337 family</fullName>
    </submittedName>
</protein>
<dbReference type="SUPFAM" id="SSF69047">
    <property type="entry name" value="Hypothetical protein YjbJ"/>
    <property type="match status" value="1"/>
</dbReference>
<dbReference type="Proteomes" id="UP000182836">
    <property type="component" value="Unassembled WGS sequence"/>
</dbReference>
<organism evidence="3 5">
    <name type="scientific">Aneurinibacillus migulanus</name>
    <name type="common">Bacillus migulanus</name>
    <dbReference type="NCBI Taxonomy" id="47500"/>
    <lineage>
        <taxon>Bacteria</taxon>
        <taxon>Bacillati</taxon>
        <taxon>Bacillota</taxon>
        <taxon>Bacilli</taxon>
        <taxon>Bacillales</taxon>
        <taxon>Paenibacillaceae</taxon>
        <taxon>Aneurinibacillus group</taxon>
        <taxon>Aneurinibacillus</taxon>
    </lineage>
</organism>
<dbReference type="Pfam" id="PF05532">
    <property type="entry name" value="CsbD"/>
    <property type="match status" value="1"/>
</dbReference>
<dbReference type="InterPro" id="IPR036629">
    <property type="entry name" value="YjbJ_sf"/>
</dbReference>
<evidence type="ECO:0000313" key="4">
    <source>
        <dbReference type="EMBL" id="SDJ14359.1"/>
    </source>
</evidence>
<evidence type="ECO:0000259" key="2">
    <source>
        <dbReference type="Pfam" id="PF05532"/>
    </source>
</evidence>
<reference evidence="4 6" key="2">
    <citation type="submission" date="2016-10" db="EMBL/GenBank/DDBJ databases">
        <authorList>
            <person name="de Groot N.N."/>
        </authorList>
    </citation>
    <scope>NUCLEOTIDE SEQUENCE [LARGE SCALE GENOMIC DNA]</scope>
    <source>
        <strain evidence="4 6">DSM 2895</strain>
    </source>
</reference>
<gene>
    <name evidence="3" type="ORF">AF333_03480</name>
    <name evidence="4" type="ORF">SAMN04487909_112134</name>
</gene>
<dbReference type="EMBL" id="FNED01000012">
    <property type="protein sequence ID" value="SDJ14359.1"/>
    <property type="molecule type" value="Genomic_DNA"/>
</dbReference>
<evidence type="ECO:0000313" key="6">
    <source>
        <dbReference type="Proteomes" id="UP000182836"/>
    </source>
</evidence>
<reference evidence="3 5" key="1">
    <citation type="submission" date="2015-07" db="EMBL/GenBank/DDBJ databases">
        <title>Fjat-14205 dsm 2895.</title>
        <authorList>
            <person name="Liu B."/>
            <person name="Wang J."/>
            <person name="Zhu Y."/>
            <person name="Liu G."/>
            <person name="Chen Q."/>
            <person name="Chen Z."/>
            <person name="Lan J."/>
            <person name="Che J."/>
            <person name="Ge C."/>
            <person name="Shi H."/>
            <person name="Pan Z."/>
            <person name="Liu X."/>
        </authorList>
    </citation>
    <scope>NUCLEOTIDE SEQUENCE [LARGE SCALE GENOMIC DNA]</scope>
    <source>
        <strain evidence="3 5">DSM 2895</strain>
    </source>
</reference>
<dbReference type="Gene3D" id="1.10.1470.10">
    <property type="entry name" value="YjbJ"/>
    <property type="match status" value="1"/>
</dbReference>
<dbReference type="RefSeq" id="WP_043068441.1">
    <property type="nucleotide sequence ID" value="NZ_BJOA01000198.1"/>
</dbReference>
<comment type="similarity">
    <text evidence="1">Belongs to the UPF0337 (CsbD) family.</text>
</comment>
<dbReference type="PATRIC" id="fig|47500.12.peg.7096"/>
<proteinExistence type="inferred from homology"/>
<evidence type="ECO:0000256" key="1">
    <source>
        <dbReference type="ARBA" id="ARBA00009129"/>
    </source>
</evidence>
<dbReference type="STRING" id="47500.AF333_03480"/>
<accession>A0A0D1XCE1</accession>
<name>A0A0D1XCE1_ANEMI</name>
<dbReference type="AlphaFoldDB" id="A0A0D1XCE1"/>
<sequence>MNDDKIKGKWNQVKGEAKKQWGEITNDESTRLEGKVDKVKGEVQEGYGKAKDRVARRINKAIERE</sequence>
<dbReference type="OrthoDB" id="9796058at2"/>
<dbReference type="PANTHER" id="PTHR34977:SF1">
    <property type="entry name" value="UPF0337 PROTEIN YJBJ"/>
    <property type="match status" value="1"/>
</dbReference>
<dbReference type="EMBL" id="LGUG01000004">
    <property type="protein sequence ID" value="KON94681.1"/>
    <property type="molecule type" value="Genomic_DNA"/>
</dbReference>